<organism evidence="1 2">
    <name type="scientific">Orbilia oligospora</name>
    <name type="common">Nematode-trapping fungus</name>
    <name type="synonym">Arthrobotrys oligospora</name>
    <dbReference type="NCBI Taxonomy" id="2813651"/>
    <lineage>
        <taxon>Eukaryota</taxon>
        <taxon>Fungi</taxon>
        <taxon>Dikarya</taxon>
        <taxon>Ascomycota</taxon>
        <taxon>Pezizomycotina</taxon>
        <taxon>Orbiliomycetes</taxon>
        <taxon>Orbiliales</taxon>
        <taxon>Orbiliaceae</taxon>
        <taxon>Orbilia</taxon>
    </lineage>
</organism>
<reference evidence="1 2" key="1">
    <citation type="submission" date="2019-03" db="EMBL/GenBank/DDBJ databases">
        <title>Nematode-trapping fungi genome.</title>
        <authorList>
            <person name="Vidal-Diez De Ulzurrun G."/>
        </authorList>
    </citation>
    <scope>NUCLEOTIDE SEQUENCE [LARGE SCALE GENOMIC DNA]</scope>
    <source>
        <strain evidence="1 2">TWF154</strain>
    </source>
</reference>
<proteinExistence type="predicted"/>
<dbReference type="EMBL" id="SOZJ01000001">
    <property type="protein sequence ID" value="TGJ73005.1"/>
    <property type="molecule type" value="Genomic_DNA"/>
</dbReference>
<evidence type="ECO:0000313" key="1">
    <source>
        <dbReference type="EMBL" id="TGJ73005.1"/>
    </source>
</evidence>
<comment type="caution">
    <text evidence="1">The sequence shown here is derived from an EMBL/GenBank/DDBJ whole genome shotgun (WGS) entry which is preliminary data.</text>
</comment>
<dbReference type="Proteomes" id="UP000297595">
    <property type="component" value="Unassembled WGS sequence"/>
</dbReference>
<name>A0A8H2HSW7_ORBOL</name>
<evidence type="ECO:0000313" key="2">
    <source>
        <dbReference type="Proteomes" id="UP000297595"/>
    </source>
</evidence>
<gene>
    <name evidence="1" type="ORF">EYR41_000124</name>
</gene>
<dbReference type="AlphaFoldDB" id="A0A8H2HSW7"/>
<accession>A0A8H2HSW7</accession>
<protein>
    <submittedName>
        <fullName evidence="1">Uncharacterized protein</fullName>
    </submittedName>
</protein>
<sequence>MAKMRGAAIMVANRSGSNRRPHSHELEELHTKTGGTRLVSTPEKEYEDQEIPLTNIEQSKRVAMSSQFWRVSVLLLEIQVRFCQKISRNCENTFVAQPQLVFIKSIKSNPKPPAPFPVAADLFAASCASILDKVFFRDFARFLAAAFVDADNDVVGIGVIIDRCKSPAATGMDLSSEPARGLGSMLVCRLCENRFCRNKPSEALYS</sequence>